<gene>
    <name evidence="1" type="ORF">PMW_113</name>
</gene>
<reference evidence="1 2" key="1">
    <citation type="submission" date="2016-03" db="EMBL/GenBank/DDBJ databases">
        <title>Characterization of pf16 and phiPMW: Two novel phages infecting Pseudomonas putida PpG1.</title>
        <authorList>
            <person name="Magill D.J."/>
            <person name="Krylov V.N."/>
            <person name="Allen C.C.R."/>
            <person name="McGrath J.W."/>
            <person name="Quinn J.P."/>
            <person name="Kulakov L.A."/>
        </authorList>
    </citation>
    <scope>NUCLEOTIDE SEQUENCE [LARGE SCALE GENOMIC DNA]</scope>
</reference>
<sequence>MAVEILKRGTVTRKLFFGECKGYSTSCGTEVRFLREDAVTHYNGQRDGEYATVACPVCFEVIYGYPRIVEV</sequence>
<proteinExistence type="predicted"/>
<dbReference type="Proteomes" id="UP000223738">
    <property type="component" value="Segment"/>
</dbReference>
<organism evidence="1 2">
    <name type="scientific">Pseudomonas phage phiPMW</name>
    <dbReference type="NCBI Taxonomy" id="1815582"/>
    <lineage>
        <taxon>Viruses</taxon>
        <taxon>Duplodnaviria</taxon>
        <taxon>Heunggongvirae</taxon>
        <taxon>Uroviricota</taxon>
        <taxon>Caudoviricetes</taxon>
        <taxon>Plaisancevirus</taxon>
        <taxon>Plaisancevirus PMW</taxon>
    </lineage>
</organism>
<dbReference type="EMBL" id="KU862660">
    <property type="protein sequence ID" value="ANA49238.1"/>
    <property type="molecule type" value="Genomic_DNA"/>
</dbReference>
<evidence type="ECO:0000313" key="1">
    <source>
        <dbReference type="EMBL" id="ANA49238.1"/>
    </source>
</evidence>
<protein>
    <submittedName>
        <fullName evidence="1">Uncharacterized protein</fullName>
    </submittedName>
</protein>
<name>A0A1S5R1I8_9CAUD</name>
<evidence type="ECO:0000313" key="2">
    <source>
        <dbReference type="Proteomes" id="UP000223738"/>
    </source>
</evidence>
<accession>A0A1S5R1I8</accession>
<keyword evidence="2" id="KW-1185">Reference proteome</keyword>